<feature type="chain" id="PRO_5028911972" evidence="1">
    <location>
        <begin position="24"/>
        <end position="150"/>
    </location>
</feature>
<dbReference type="EMBL" id="CP054617">
    <property type="protein sequence ID" value="QKS49805.1"/>
    <property type="molecule type" value="Genomic_DNA"/>
</dbReference>
<gene>
    <name evidence="2" type="ORF">HUE56_04530</name>
</gene>
<sequence>MRSGIPKIITVAMVMLFAQDAFAQNISIICDATFSGSSVDQTSGTYGFTFQPKNKLLTDSHGNRFAEVEVSDTEVSGKRVIVSPENETRGVIMHVRINRNTSRFEVGLTYADGKDTTGSKFYDPNYMFDGKPQQRFQTSFGTCRTAKNLF</sequence>
<proteinExistence type="predicted"/>
<organism evidence="2 3">
    <name type="scientific">Azospirillum oryzae</name>
    <dbReference type="NCBI Taxonomy" id="286727"/>
    <lineage>
        <taxon>Bacteria</taxon>
        <taxon>Pseudomonadati</taxon>
        <taxon>Pseudomonadota</taxon>
        <taxon>Alphaproteobacteria</taxon>
        <taxon>Rhodospirillales</taxon>
        <taxon>Azospirillaceae</taxon>
        <taxon>Azospirillum</taxon>
    </lineage>
</organism>
<geneLocation type="plasmid" evidence="2 3">
    <name>unnamed3</name>
</geneLocation>
<accession>A0A6N1ADQ8</accession>
<dbReference type="KEGG" id="aoz:HUE56_04530"/>
<keyword evidence="2" id="KW-0614">Plasmid</keyword>
<feature type="signal peptide" evidence="1">
    <location>
        <begin position="1"/>
        <end position="23"/>
    </location>
</feature>
<evidence type="ECO:0000256" key="1">
    <source>
        <dbReference type="SAM" id="SignalP"/>
    </source>
</evidence>
<reference evidence="2 3" key="1">
    <citation type="submission" date="2020-06" db="EMBL/GenBank/DDBJ databases">
        <title>Complete genome of Azosprillum oryzae KACC14407.</title>
        <authorList>
            <person name="Kim M."/>
            <person name="Park Y.-J."/>
            <person name="Shin J.-H."/>
        </authorList>
    </citation>
    <scope>NUCLEOTIDE SEQUENCE [LARGE SCALE GENOMIC DNA]</scope>
    <source>
        <strain evidence="2 3">KACC 14407</strain>
        <plasmid evidence="2 3">unnamed3</plasmid>
    </source>
</reference>
<protein>
    <submittedName>
        <fullName evidence="2">Uncharacterized protein</fullName>
    </submittedName>
</protein>
<evidence type="ECO:0000313" key="2">
    <source>
        <dbReference type="EMBL" id="QKS49805.1"/>
    </source>
</evidence>
<keyword evidence="3" id="KW-1185">Reference proteome</keyword>
<dbReference type="Proteomes" id="UP000509702">
    <property type="component" value="Plasmid unnamed3"/>
</dbReference>
<evidence type="ECO:0000313" key="3">
    <source>
        <dbReference type="Proteomes" id="UP000509702"/>
    </source>
</evidence>
<keyword evidence="1" id="KW-0732">Signal</keyword>
<dbReference type="AlphaFoldDB" id="A0A6N1ADQ8"/>
<name>A0A6N1ADQ8_9PROT</name>
<dbReference type="RefSeq" id="WP_149201738.1">
    <property type="nucleotide sequence ID" value="NZ_BSOV01000012.1"/>
</dbReference>